<dbReference type="Proteomes" id="UP000828390">
    <property type="component" value="Unassembled WGS sequence"/>
</dbReference>
<dbReference type="PROSITE" id="PS51233">
    <property type="entry name" value="VWFD"/>
    <property type="match status" value="1"/>
</dbReference>
<reference evidence="2" key="1">
    <citation type="journal article" date="2019" name="bioRxiv">
        <title>The Genome of the Zebra Mussel, Dreissena polymorpha: A Resource for Invasive Species Research.</title>
        <authorList>
            <person name="McCartney M.A."/>
            <person name="Auch B."/>
            <person name="Kono T."/>
            <person name="Mallez S."/>
            <person name="Zhang Y."/>
            <person name="Obille A."/>
            <person name="Becker A."/>
            <person name="Abrahante J.E."/>
            <person name="Garbe J."/>
            <person name="Badalamenti J.P."/>
            <person name="Herman A."/>
            <person name="Mangelson H."/>
            <person name="Liachko I."/>
            <person name="Sullivan S."/>
            <person name="Sone E.D."/>
            <person name="Koren S."/>
            <person name="Silverstein K.A.T."/>
            <person name="Beckman K.B."/>
            <person name="Gohl D.M."/>
        </authorList>
    </citation>
    <scope>NUCLEOTIDE SEQUENCE</scope>
    <source>
        <strain evidence="2">Duluth1</strain>
        <tissue evidence="2">Whole animal</tissue>
    </source>
</reference>
<dbReference type="AlphaFoldDB" id="A0A9D4QSS0"/>
<dbReference type="EMBL" id="JAIWYP010000004">
    <property type="protein sequence ID" value="KAH3842266.1"/>
    <property type="molecule type" value="Genomic_DNA"/>
</dbReference>
<evidence type="ECO:0000313" key="2">
    <source>
        <dbReference type="EMBL" id="KAH3842266.1"/>
    </source>
</evidence>
<sequence length="53" mass="6219">MMDPGSETYRWFMNVEIFMSPRDFNATDGLCGTYDGNSNNDFNNAENYTKSYW</sequence>
<feature type="domain" description="VWFD" evidence="1">
    <location>
        <begin position="1"/>
        <end position="53"/>
    </location>
</feature>
<reference evidence="2" key="2">
    <citation type="submission" date="2020-11" db="EMBL/GenBank/DDBJ databases">
        <authorList>
            <person name="McCartney M.A."/>
            <person name="Auch B."/>
            <person name="Kono T."/>
            <person name="Mallez S."/>
            <person name="Becker A."/>
            <person name="Gohl D.M."/>
            <person name="Silverstein K.A.T."/>
            <person name="Koren S."/>
            <person name="Bechman K.B."/>
            <person name="Herman A."/>
            <person name="Abrahante J.E."/>
            <person name="Garbe J."/>
        </authorList>
    </citation>
    <scope>NUCLEOTIDE SEQUENCE</scope>
    <source>
        <strain evidence="2">Duluth1</strain>
        <tissue evidence="2">Whole animal</tissue>
    </source>
</reference>
<proteinExistence type="predicted"/>
<dbReference type="Pfam" id="PF00094">
    <property type="entry name" value="VWD"/>
    <property type="match status" value="1"/>
</dbReference>
<accession>A0A9D4QSS0</accession>
<keyword evidence="3" id="KW-1185">Reference proteome</keyword>
<evidence type="ECO:0000313" key="3">
    <source>
        <dbReference type="Proteomes" id="UP000828390"/>
    </source>
</evidence>
<comment type="caution">
    <text evidence="2">The sequence shown here is derived from an EMBL/GenBank/DDBJ whole genome shotgun (WGS) entry which is preliminary data.</text>
</comment>
<gene>
    <name evidence="2" type="ORF">DPMN_115763</name>
</gene>
<protein>
    <recommendedName>
        <fullName evidence="1">VWFD domain-containing protein</fullName>
    </recommendedName>
</protein>
<name>A0A9D4QSS0_DREPO</name>
<organism evidence="2 3">
    <name type="scientific">Dreissena polymorpha</name>
    <name type="common">Zebra mussel</name>
    <name type="synonym">Mytilus polymorpha</name>
    <dbReference type="NCBI Taxonomy" id="45954"/>
    <lineage>
        <taxon>Eukaryota</taxon>
        <taxon>Metazoa</taxon>
        <taxon>Spiralia</taxon>
        <taxon>Lophotrochozoa</taxon>
        <taxon>Mollusca</taxon>
        <taxon>Bivalvia</taxon>
        <taxon>Autobranchia</taxon>
        <taxon>Heteroconchia</taxon>
        <taxon>Euheterodonta</taxon>
        <taxon>Imparidentia</taxon>
        <taxon>Neoheterodontei</taxon>
        <taxon>Myida</taxon>
        <taxon>Dreissenoidea</taxon>
        <taxon>Dreissenidae</taxon>
        <taxon>Dreissena</taxon>
    </lineage>
</organism>
<evidence type="ECO:0000259" key="1">
    <source>
        <dbReference type="PROSITE" id="PS51233"/>
    </source>
</evidence>
<dbReference type="InterPro" id="IPR001846">
    <property type="entry name" value="VWF_type-D"/>
</dbReference>